<dbReference type="VEuPathDB" id="FungiDB:CIMG_13083"/>
<dbReference type="Proteomes" id="UP000001261">
    <property type="component" value="Unassembled WGS sequence"/>
</dbReference>
<dbReference type="KEGG" id="cim:CIMG_13083"/>
<evidence type="ECO:0000313" key="2">
    <source>
        <dbReference type="EMBL" id="KJF60627.1"/>
    </source>
</evidence>
<dbReference type="InParanoid" id="A0A0D8JTM3"/>
<evidence type="ECO:0000313" key="3">
    <source>
        <dbReference type="Proteomes" id="UP000001261"/>
    </source>
</evidence>
<accession>A0A0D8JTM3</accession>
<feature type="region of interest" description="Disordered" evidence="1">
    <location>
        <begin position="76"/>
        <end position="121"/>
    </location>
</feature>
<evidence type="ECO:0000256" key="1">
    <source>
        <dbReference type="SAM" id="MobiDB-lite"/>
    </source>
</evidence>
<sequence>MHPSMYIGRLRGRGICALYRFPDKSWIGNYCLKKPRFVHFPFARFLAHLLLRQAVSQGDIEVDRKPPERFAFRPFKNEAGMNPKDKKWAKATPDTPPQMTKCEGACERLITRQRGSPTSRA</sequence>
<proteinExistence type="predicted"/>
<organism evidence="2 3">
    <name type="scientific">Coccidioides immitis (strain RS)</name>
    <name type="common">Valley fever fungus</name>
    <dbReference type="NCBI Taxonomy" id="246410"/>
    <lineage>
        <taxon>Eukaryota</taxon>
        <taxon>Fungi</taxon>
        <taxon>Dikarya</taxon>
        <taxon>Ascomycota</taxon>
        <taxon>Pezizomycotina</taxon>
        <taxon>Eurotiomycetes</taxon>
        <taxon>Eurotiomycetidae</taxon>
        <taxon>Onygenales</taxon>
        <taxon>Onygenaceae</taxon>
        <taxon>Coccidioides</taxon>
    </lineage>
</organism>
<reference evidence="3" key="2">
    <citation type="journal article" date="2010" name="Genome Res.">
        <title>Population genomic sequencing of Coccidioides fungi reveals recent hybridization and transposon control.</title>
        <authorList>
            <person name="Neafsey D.E."/>
            <person name="Barker B.M."/>
            <person name="Sharpton T.J."/>
            <person name="Stajich J.E."/>
            <person name="Park D.J."/>
            <person name="Whiston E."/>
            <person name="Hung C.-Y."/>
            <person name="McMahan C."/>
            <person name="White J."/>
            <person name="Sykes S."/>
            <person name="Heiman D."/>
            <person name="Young S."/>
            <person name="Zeng Q."/>
            <person name="Abouelleil A."/>
            <person name="Aftuck L."/>
            <person name="Bessette D."/>
            <person name="Brown A."/>
            <person name="FitzGerald M."/>
            <person name="Lui A."/>
            <person name="Macdonald J.P."/>
            <person name="Priest M."/>
            <person name="Orbach M.J."/>
            <person name="Galgiani J.N."/>
            <person name="Kirkland T.N."/>
            <person name="Cole G.T."/>
            <person name="Birren B.W."/>
            <person name="Henn M.R."/>
            <person name="Taylor J.W."/>
            <person name="Rounsley S.D."/>
        </authorList>
    </citation>
    <scope>GENOME REANNOTATION</scope>
    <source>
        <strain evidence="3">RS</strain>
    </source>
</reference>
<dbReference type="GeneID" id="24164710"/>
<dbReference type="RefSeq" id="XP_004445410.1">
    <property type="nucleotide sequence ID" value="XM_004445353.1"/>
</dbReference>
<protein>
    <submittedName>
        <fullName evidence="2">Uncharacterized protein</fullName>
    </submittedName>
</protein>
<reference evidence="3" key="1">
    <citation type="journal article" date="2009" name="Genome Res.">
        <title>Comparative genomic analyses of the human fungal pathogens Coccidioides and their relatives.</title>
        <authorList>
            <person name="Sharpton T.J."/>
            <person name="Stajich J.E."/>
            <person name="Rounsley S.D."/>
            <person name="Gardner M.J."/>
            <person name="Wortman J.R."/>
            <person name="Jordar V.S."/>
            <person name="Maiti R."/>
            <person name="Kodira C.D."/>
            <person name="Neafsey D.E."/>
            <person name="Zeng Q."/>
            <person name="Hung C.-Y."/>
            <person name="McMahan C."/>
            <person name="Muszewska A."/>
            <person name="Grynberg M."/>
            <person name="Mandel M.A."/>
            <person name="Kellner E.M."/>
            <person name="Barker B.M."/>
            <person name="Galgiani J.N."/>
            <person name="Orbach M.J."/>
            <person name="Kirkland T.N."/>
            <person name="Cole G.T."/>
            <person name="Henn M.R."/>
            <person name="Birren B.W."/>
            <person name="Taylor J.W."/>
        </authorList>
    </citation>
    <scope>NUCLEOTIDE SEQUENCE [LARGE SCALE GENOMIC DNA]</scope>
    <source>
        <strain evidence="3">RS</strain>
    </source>
</reference>
<keyword evidence="3" id="KW-1185">Reference proteome</keyword>
<name>A0A0D8JTM3_COCIM</name>
<gene>
    <name evidence="2" type="ORF">CIMG_13083</name>
</gene>
<dbReference type="AlphaFoldDB" id="A0A0D8JTM3"/>
<dbReference type="EMBL" id="GG704912">
    <property type="protein sequence ID" value="KJF60627.1"/>
    <property type="molecule type" value="Genomic_DNA"/>
</dbReference>